<dbReference type="RefSeq" id="XP_030990767.1">
    <property type="nucleotide sequence ID" value="XM_031135604.1"/>
</dbReference>
<keyword evidence="3" id="KW-0963">Cytoplasm</keyword>
<dbReference type="PANTHER" id="PTHR13348:SF0">
    <property type="entry name" value="RIBONUCLEASE P PROTEIN SUBUNIT P29"/>
    <property type="match status" value="1"/>
</dbReference>
<dbReference type="Pfam" id="PF01868">
    <property type="entry name" value="RNase_P-MRP_p29"/>
    <property type="match status" value="1"/>
</dbReference>
<feature type="region of interest" description="Disordered" evidence="9">
    <location>
        <begin position="36"/>
        <end position="71"/>
    </location>
</feature>
<dbReference type="InterPro" id="IPR036980">
    <property type="entry name" value="RNase_P/MRP_Rpp29_sf"/>
</dbReference>
<dbReference type="GO" id="GO:0030677">
    <property type="term" value="C:ribonuclease P complex"/>
    <property type="evidence" value="ECO:0007669"/>
    <property type="project" value="InterPro"/>
</dbReference>
<dbReference type="EMBL" id="SKBQ01000006">
    <property type="protein sequence ID" value="TPX09222.1"/>
    <property type="molecule type" value="Genomic_DNA"/>
</dbReference>
<evidence type="ECO:0000313" key="11">
    <source>
        <dbReference type="EMBL" id="TPX09222.1"/>
    </source>
</evidence>
<evidence type="ECO:0000256" key="9">
    <source>
        <dbReference type="SAM" id="MobiDB-lite"/>
    </source>
</evidence>
<dbReference type="PANTHER" id="PTHR13348">
    <property type="entry name" value="RIBONUCLEASE P SUBUNIT P29"/>
    <property type="match status" value="1"/>
</dbReference>
<dbReference type="GO" id="GO:0000172">
    <property type="term" value="C:ribonuclease MRP complex"/>
    <property type="evidence" value="ECO:0007669"/>
    <property type="project" value="InterPro"/>
</dbReference>
<comment type="caution">
    <text evidence="10">The sequence shown here is derived from an EMBL/GenBank/DDBJ whole genome shotgun (WGS) entry which is preliminary data.</text>
</comment>
<keyword evidence="12" id="KW-1185">Reference proteome</keyword>
<feature type="compositionally biased region" description="Basic residues" evidence="9">
    <location>
        <begin position="54"/>
        <end position="68"/>
    </location>
</feature>
<accession>A0A507AQT8</accession>
<keyword evidence="7" id="KW-0378">Hydrolase</keyword>
<dbReference type="GO" id="GO:0033204">
    <property type="term" value="F:ribonuclease P RNA binding"/>
    <property type="evidence" value="ECO:0007669"/>
    <property type="project" value="InterPro"/>
</dbReference>
<dbReference type="AlphaFoldDB" id="A0A507AQT8"/>
<dbReference type="OrthoDB" id="124041at2759"/>
<comment type="subcellular location">
    <subcellularLocation>
        <location evidence="1">Nucleus</location>
    </subcellularLocation>
</comment>
<organism evidence="10 12">
    <name type="scientific">Thyridium curvatum</name>
    <dbReference type="NCBI Taxonomy" id="1093900"/>
    <lineage>
        <taxon>Eukaryota</taxon>
        <taxon>Fungi</taxon>
        <taxon>Dikarya</taxon>
        <taxon>Ascomycota</taxon>
        <taxon>Pezizomycotina</taxon>
        <taxon>Sordariomycetes</taxon>
        <taxon>Sordariomycetidae</taxon>
        <taxon>Thyridiales</taxon>
        <taxon>Thyridiaceae</taxon>
        <taxon>Thyridium</taxon>
    </lineage>
</organism>
<dbReference type="InterPro" id="IPR002730">
    <property type="entry name" value="Rpp29/RNP1"/>
</dbReference>
<evidence type="ECO:0000256" key="5">
    <source>
        <dbReference type="ARBA" id="ARBA00022722"/>
    </source>
</evidence>
<dbReference type="InParanoid" id="A0A507AQT8"/>
<dbReference type="Gene3D" id="2.30.30.210">
    <property type="entry name" value="Ribonuclease P/MRP, subunit p29"/>
    <property type="match status" value="1"/>
</dbReference>
<dbReference type="InterPro" id="IPR023534">
    <property type="entry name" value="Rof/RNase_P-like"/>
</dbReference>
<evidence type="ECO:0000256" key="8">
    <source>
        <dbReference type="PIRNR" id="PIRNR027081"/>
    </source>
</evidence>
<evidence type="ECO:0000313" key="12">
    <source>
        <dbReference type="Proteomes" id="UP000319257"/>
    </source>
</evidence>
<dbReference type="SUPFAM" id="SSF101744">
    <property type="entry name" value="Rof/RNase P subunit-like"/>
    <property type="match status" value="1"/>
</dbReference>
<name>A0A507AQT8_9PEZI</name>
<gene>
    <name evidence="10" type="ORF">E0L32_001516</name>
    <name evidence="11" type="ORF">E0L32_001682</name>
</gene>
<evidence type="ECO:0000256" key="4">
    <source>
        <dbReference type="ARBA" id="ARBA00022694"/>
    </source>
</evidence>
<dbReference type="SMART" id="SM00538">
    <property type="entry name" value="POP4"/>
    <property type="match status" value="1"/>
</dbReference>
<dbReference type="GeneID" id="41968963"/>
<dbReference type="EMBL" id="SKBQ01000006">
    <property type="protein sequence ID" value="TPX09056.1"/>
    <property type="molecule type" value="Genomic_DNA"/>
</dbReference>
<dbReference type="InterPro" id="IPR016848">
    <property type="entry name" value="RNase_P/MRP_Rpp29-subunit"/>
</dbReference>
<keyword evidence="6" id="KW-0255">Endonuclease</keyword>
<proteinExistence type="inferred from homology"/>
<dbReference type="InterPro" id="IPR023538">
    <property type="entry name" value="RNP1"/>
</dbReference>
<keyword evidence="4 8" id="KW-0819">tRNA processing</keyword>
<evidence type="ECO:0000256" key="3">
    <source>
        <dbReference type="ARBA" id="ARBA00022490"/>
    </source>
</evidence>
<keyword evidence="8" id="KW-0539">Nucleus</keyword>
<dbReference type="STRING" id="1093900.A0A507AQT8"/>
<dbReference type="PIRSF" id="PIRSF027081">
    <property type="entry name" value="RNase_P/MRP_p29_subunit"/>
    <property type="match status" value="1"/>
</dbReference>
<dbReference type="FunCoup" id="A0A507AQT8">
    <property type="interactions" value="198"/>
</dbReference>
<dbReference type="GO" id="GO:0016787">
    <property type="term" value="F:hydrolase activity"/>
    <property type="evidence" value="ECO:0007669"/>
    <property type="project" value="UniProtKB-KW"/>
</dbReference>
<comment type="similarity">
    <text evidence="2">Belongs to the eukaryotic/archaeal RNase P protein component 1 family.</text>
</comment>
<dbReference type="HAMAP" id="MF_00754">
    <property type="entry name" value="RNase_P_1"/>
    <property type="match status" value="1"/>
</dbReference>
<sequence length="233" mass="26429">MASTTHPVTQELLARAHSPDSANRIFTEKIQHRPILIRPSSPQPHANAREARRIARRQKEKQRTRALKPKPLSARQRKRLALYELPRDQQRYALFEPLHRLWLGYVRELLGRDMFGAATSPGADASAAAKLSSADLHGAEVEVVRSGCVSRVGIRGIVVKDAKFVFEIVTRRDQLNVVPKEGTIFRVEVPPEHAEGEKDQVENLVVEILGDQFLTRSADRANKKFKRHFLKDI</sequence>
<dbReference type="GO" id="GO:0004519">
    <property type="term" value="F:endonuclease activity"/>
    <property type="evidence" value="ECO:0007669"/>
    <property type="project" value="UniProtKB-KW"/>
</dbReference>
<evidence type="ECO:0000256" key="7">
    <source>
        <dbReference type="ARBA" id="ARBA00022801"/>
    </source>
</evidence>
<evidence type="ECO:0000256" key="1">
    <source>
        <dbReference type="ARBA" id="ARBA00004123"/>
    </source>
</evidence>
<keyword evidence="5" id="KW-0540">Nuclease</keyword>
<dbReference type="Proteomes" id="UP000319257">
    <property type="component" value="Unassembled WGS sequence"/>
</dbReference>
<dbReference type="GO" id="GO:0005634">
    <property type="term" value="C:nucleus"/>
    <property type="evidence" value="ECO:0007669"/>
    <property type="project" value="UniProtKB-SubCell"/>
</dbReference>
<protein>
    <recommendedName>
        <fullName evidence="8">Ribonuclease P protein subunit</fullName>
    </recommendedName>
</protein>
<reference evidence="10 12" key="1">
    <citation type="submission" date="2019-06" db="EMBL/GenBank/DDBJ databases">
        <title>Draft genome sequence of the filamentous fungus Phialemoniopsis curvata isolated from diesel fuel.</title>
        <authorList>
            <person name="Varaljay V.A."/>
            <person name="Lyon W.J."/>
            <person name="Crouch A.L."/>
            <person name="Drake C.E."/>
            <person name="Hollomon J.M."/>
            <person name="Nadeau L.J."/>
            <person name="Nunn H.S."/>
            <person name="Stevenson B.S."/>
            <person name="Bojanowski C.L."/>
            <person name="Crookes-Goodson W.J."/>
        </authorList>
    </citation>
    <scope>NUCLEOTIDE SEQUENCE [LARGE SCALE GENOMIC DNA]</scope>
    <source>
        <strain evidence="10 12">D216</strain>
    </source>
</reference>
<evidence type="ECO:0000313" key="10">
    <source>
        <dbReference type="EMBL" id="TPX09056.1"/>
    </source>
</evidence>
<dbReference type="GO" id="GO:0001682">
    <property type="term" value="P:tRNA 5'-leader removal"/>
    <property type="evidence" value="ECO:0007669"/>
    <property type="project" value="InterPro"/>
</dbReference>
<evidence type="ECO:0000256" key="6">
    <source>
        <dbReference type="ARBA" id="ARBA00022759"/>
    </source>
</evidence>
<dbReference type="GO" id="GO:0006364">
    <property type="term" value="P:rRNA processing"/>
    <property type="evidence" value="ECO:0007669"/>
    <property type="project" value="TreeGrafter"/>
</dbReference>
<evidence type="ECO:0000256" key="2">
    <source>
        <dbReference type="ARBA" id="ARBA00006181"/>
    </source>
</evidence>